<dbReference type="PANTHER" id="PTHR46872:SF18">
    <property type="entry name" value="OS03G0425800 PROTEIN"/>
    <property type="match status" value="1"/>
</dbReference>
<dbReference type="AlphaFoldDB" id="A0AAD8SAI8"/>
<organism evidence="2 3">
    <name type="scientific">Lolium multiflorum</name>
    <name type="common">Italian ryegrass</name>
    <name type="synonym">Lolium perenne subsp. multiflorum</name>
    <dbReference type="NCBI Taxonomy" id="4521"/>
    <lineage>
        <taxon>Eukaryota</taxon>
        <taxon>Viridiplantae</taxon>
        <taxon>Streptophyta</taxon>
        <taxon>Embryophyta</taxon>
        <taxon>Tracheophyta</taxon>
        <taxon>Spermatophyta</taxon>
        <taxon>Magnoliopsida</taxon>
        <taxon>Liliopsida</taxon>
        <taxon>Poales</taxon>
        <taxon>Poaceae</taxon>
        <taxon>BOP clade</taxon>
        <taxon>Pooideae</taxon>
        <taxon>Poodae</taxon>
        <taxon>Poeae</taxon>
        <taxon>Poeae Chloroplast Group 2 (Poeae type)</taxon>
        <taxon>Loliodinae</taxon>
        <taxon>Loliinae</taxon>
        <taxon>Lolium</taxon>
    </lineage>
</organism>
<feature type="compositionally biased region" description="Polar residues" evidence="1">
    <location>
        <begin position="243"/>
        <end position="259"/>
    </location>
</feature>
<dbReference type="EMBL" id="JAUUTY010000004">
    <property type="protein sequence ID" value="KAK1648479.1"/>
    <property type="molecule type" value="Genomic_DNA"/>
</dbReference>
<dbReference type="InterPro" id="IPR001005">
    <property type="entry name" value="SANT/Myb"/>
</dbReference>
<evidence type="ECO:0008006" key="4">
    <source>
        <dbReference type="Google" id="ProtNLM"/>
    </source>
</evidence>
<proteinExistence type="predicted"/>
<dbReference type="Proteomes" id="UP001231189">
    <property type="component" value="Unassembled WGS sequence"/>
</dbReference>
<dbReference type="SUPFAM" id="SSF46689">
    <property type="entry name" value="Homeodomain-like"/>
    <property type="match status" value="1"/>
</dbReference>
<protein>
    <recommendedName>
        <fullName evidence="4">Myb-like domain-containing protein</fullName>
    </recommendedName>
</protein>
<keyword evidence="3" id="KW-1185">Reference proteome</keyword>
<sequence>MIGPDHQADIPEWRPRVFMHVHGGSSSCSDVVQTSVSTSESALLDEDSESDKWIKHTVIPMASCSNPDGLVGDCKTDCECSDEGSIRCVRQHVMDAREGLRRSLGQDQFQELGLCEMGEDIDQRWTYEEEQLFQRVVFSNPVSLGKNFWDYLPHALPSKTSKELVSYYFNVFMLRKRALQNRSDMLHVDSDDDEFAAEPVETEQESEDSAVESPVHVHSMSNFEYTEDVHEESEGEQFHESSFPDNTIDNDQTHLESNPENIVVDVDIRDESCTSFESQHNGAHDSNSVQCADC</sequence>
<feature type="region of interest" description="Disordered" evidence="1">
    <location>
        <begin position="192"/>
        <end position="213"/>
    </location>
</feature>
<gene>
    <name evidence="2" type="ORF">QYE76_066284</name>
</gene>
<evidence type="ECO:0000256" key="1">
    <source>
        <dbReference type="SAM" id="MobiDB-lite"/>
    </source>
</evidence>
<comment type="caution">
    <text evidence="2">The sequence shown here is derived from an EMBL/GenBank/DDBJ whole genome shotgun (WGS) entry which is preliminary data.</text>
</comment>
<dbReference type="InterPro" id="IPR009057">
    <property type="entry name" value="Homeodomain-like_sf"/>
</dbReference>
<name>A0AAD8SAI8_LOLMU</name>
<accession>A0AAD8SAI8</accession>
<feature type="region of interest" description="Disordered" evidence="1">
    <location>
        <begin position="227"/>
        <end position="259"/>
    </location>
</feature>
<evidence type="ECO:0000313" key="2">
    <source>
        <dbReference type="EMBL" id="KAK1648479.1"/>
    </source>
</evidence>
<feature type="compositionally biased region" description="Acidic residues" evidence="1">
    <location>
        <begin position="192"/>
        <end position="210"/>
    </location>
</feature>
<reference evidence="2" key="1">
    <citation type="submission" date="2023-07" db="EMBL/GenBank/DDBJ databases">
        <title>A chromosome-level genome assembly of Lolium multiflorum.</title>
        <authorList>
            <person name="Chen Y."/>
            <person name="Copetti D."/>
            <person name="Kolliker R."/>
            <person name="Studer B."/>
        </authorList>
    </citation>
    <scope>NUCLEOTIDE SEQUENCE</scope>
    <source>
        <strain evidence="2">02402/16</strain>
        <tissue evidence="2">Leaf</tissue>
    </source>
</reference>
<dbReference type="PANTHER" id="PTHR46872">
    <property type="entry name" value="DNA BINDING PROTEIN"/>
    <property type="match status" value="1"/>
</dbReference>
<evidence type="ECO:0000313" key="3">
    <source>
        <dbReference type="Proteomes" id="UP001231189"/>
    </source>
</evidence>
<dbReference type="CDD" id="cd00167">
    <property type="entry name" value="SANT"/>
    <property type="match status" value="1"/>
</dbReference>